<comment type="caution">
    <text evidence="6">The sequence shown here is derived from an EMBL/GenBank/DDBJ whole genome shotgun (WGS) entry which is preliminary data.</text>
</comment>
<dbReference type="InterPro" id="IPR039539">
    <property type="entry name" value="Ras_GTPase_bind_prot"/>
</dbReference>
<dbReference type="InterPro" id="IPR032710">
    <property type="entry name" value="NTF2-like_dom_sf"/>
</dbReference>
<dbReference type="InterPro" id="IPR012677">
    <property type="entry name" value="Nucleotide-bd_a/b_plait_sf"/>
</dbReference>
<feature type="compositionally biased region" description="Gly residues" evidence="3">
    <location>
        <begin position="234"/>
        <end position="249"/>
    </location>
</feature>
<gene>
    <name evidence="6" type="ORF">Tco_1078585</name>
</gene>
<evidence type="ECO:0000256" key="3">
    <source>
        <dbReference type="SAM" id="MobiDB-lite"/>
    </source>
</evidence>
<dbReference type="Pfam" id="PF02136">
    <property type="entry name" value="NTF2"/>
    <property type="match status" value="1"/>
</dbReference>
<dbReference type="EMBL" id="BQNB010019856">
    <property type="protein sequence ID" value="GJT89740.1"/>
    <property type="molecule type" value="Genomic_DNA"/>
</dbReference>
<accession>A0ABQ5HPH0</accession>
<evidence type="ECO:0000259" key="5">
    <source>
        <dbReference type="PROSITE" id="PS50177"/>
    </source>
</evidence>
<feature type="compositionally biased region" description="Gly residues" evidence="3">
    <location>
        <begin position="267"/>
        <end position="285"/>
    </location>
</feature>
<feature type="non-terminal residue" evidence="6">
    <location>
        <position position="1"/>
    </location>
</feature>
<evidence type="ECO:0000259" key="4">
    <source>
        <dbReference type="PROSITE" id="PS50102"/>
    </source>
</evidence>
<feature type="compositionally biased region" description="Low complexity" evidence="3">
    <location>
        <begin position="218"/>
        <end position="228"/>
    </location>
</feature>
<dbReference type="PROSITE" id="PS50177">
    <property type="entry name" value="NTF2_DOMAIN"/>
    <property type="match status" value="1"/>
</dbReference>
<name>A0ABQ5HPH0_9ASTR</name>
<organism evidence="6 7">
    <name type="scientific">Tanacetum coccineum</name>
    <dbReference type="NCBI Taxonomy" id="301880"/>
    <lineage>
        <taxon>Eukaryota</taxon>
        <taxon>Viridiplantae</taxon>
        <taxon>Streptophyta</taxon>
        <taxon>Embryophyta</taxon>
        <taxon>Tracheophyta</taxon>
        <taxon>Spermatophyta</taxon>
        <taxon>Magnoliopsida</taxon>
        <taxon>eudicotyledons</taxon>
        <taxon>Gunneridae</taxon>
        <taxon>Pentapetalae</taxon>
        <taxon>asterids</taxon>
        <taxon>campanulids</taxon>
        <taxon>Asterales</taxon>
        <taxon>Asteraceae</taxon>
        <taxon>Asteroideae</taxon>
        <taxon>Anthemideae</taxon>
        <taxon>Anthemidinae</taxon>
        <taxon>Tanacetum</taxon>
    </lineage>
</organism>
<feature type="domain" description="RRM" evidence="4">
    <location>
        <begin position="147"/>
        <end position="216"/>
    </location>
</feature>
<dbReference type="InterPro" id="IPR035979">
    <property type="entry name" value="RBD_domain_sf"/>
</dbReference>
<dbReference type="InterPro" id="IPR018222">
    <property type="entry name" value="Nuclear_transport_factor_2_euk"/>
</dbReference>
<dbReference type="PANTHER" id="PTHR10693:SF20">
    <property type="entry name" value="AT27578P"/>
    <property type="match status" value="1"/>
</dbReference>
<dbReference type="Pfam" id="PF00076">
    <property type="entry name" value="RRM_1"/>
    <property type="match status" value="1"/>
</dbReference>
<dbReference type="PROSITE" id="PS50102">
    <property type="entry name" value="RRM"/>
    <property type="match status" value="1"/>
</dbReference>
<protein>
    <submittedName>
        <fullName evidence="6">Nuclear transport factor 2</fullName>
    </submittedName>
</protein>
<reference evidence="6" key="1">
    <citation type="journal article" date="2022" name="Int. J. Mol. Sci.">
        <title>Draft Genome of Tanacetum Coccineum: Genomic Comparison of Closely Related Tanacetum-Family Plants.</title>
        <authorList>
            <person name="Yamashiro T."/>
            <person name="Shiraishi A."/>
            <person name="Nakayama K."/>
            <person name="Satake H."/>
        </authorList>
    </citation>
    <scope>NUCLEOTIDE SEQUENCE</scope>
</reference>
<dbReference type="SMART" id="SM00360">
    <property type="entry name" value="RRM"/>
    <property type="match status" value="1"/>
</dbReference>
<evidence type="ECO:0000313" key="6">
    <source>
        <dbReference type="EMBL" id="GJT89740.1"/>
    </source>
</evidence>
<dbReference type="InterPro" id="IPR000504">
    <property type="entry name" value="RRM_dom"/>
</dbReference>
<dbReference type="Gene3D" id="3.10.450.50">
    <property type="match status" value="1"/>
</dbReference>
<proteinExistence type="predicted"/>
<feature type="domain" description="NTF2" evidence="5">
    <location>
        <begin position="40"/>
        <end position="186"/>
    </location>
</feature>
<reference evidence="6" key="2">
    <citation type="submission" date="2022-01" db="EMBL/GenBank/DDBJ databases">
        <authorList>
            <person name="Yamashiro T."/>
            <person name="Shiraishi A."/>
            <person name="Satake H."/>
            <person name="Nakayama K."/>
        </authorList>
    </citation>
    <scope>NUCLEOTIDE SEQUENCE</scope>
</reference>
<dbReference type="CDD" id="cd00590">
    <property type="entry name" value="RRM_SF"/>
    <property type="match status" value="1"/>
</dbReference>
<evidence type="ECO:0000256" key="2">
    <source>
        <dbReference type="PROSITE-ProRule" id="PRU00176"/>
    </source>
</evidence>
<dbReference type="InterPro" id="IPR002075">
    <property type="entry name" value="NTF2_dom"/>
</dbReference>
<dbReference type="PANTHER" id="PTHR10693">
    <property type="entry name" value="RAS GTPASE-ACTIVATING PROTEIN-BINDING PROTEIN"/>
    <property type="match status" value="1"/>
</dbReference>
<feature type="region of interest" description="Disordered" evidence="3">
    <location>
        <begin position="214"/>
        <end position="312"/>
    </location>
</feature>
<dbReference type="Gene3D" id="3.30.70.330">
    <property type="match status" value="1"/>
</dbReference>
<evidence type="ECO:0000313" key="7">
    <source>
        <dbReference type="Proteomes" id="UP001151760"/>
    </source>
</evidence>
<keyword evidence="7" id="KW-1185">Reference proteome</keyword>
<feature type="region of interest" description="Disordered" evidence="3">
    <location>
        <begin position="98"/>
        <end position="117"/>
    </location>
</feature>
<dbReference type="SUPFAM" id="SSF54928">
    <property type="entry name" value="RNA-binding domain, RBD"/>
    <property type="match status" value="1"/>
</dbReference>
<dbReference type="SUPFAM" id="SSF54427">
    <property type="entry name" value="NTF2-like"/>
    <property type="match status" value="1"/>
</dbReference>
<keyword evidence="1 2" id="KW-0694">RNA-binding</keyword>
<evidence type="ECO:0000256" key="1">
    <source>
        <dbReference type="ARBA" id="ARBA00022884"/>
    </source>
</evidence>
<dbReference type="Proteomes" id="UP001151760">
    <property type="component" value="Unassembled WGS sequence"/>
</dbReference>
<sequence>VNIQILSFDSPFVVVSCNLIVYADCVHDDGETCPGCFVEVGNAFVMQYYQILHHSPSLVHRFYQDISKLGRPEEDGSMSLTTTMDVLAMKQNAVPFSSPVPAPRKAQPRKQEQQVNNVPPTASAIEAAASNVDAVENGIHEEEADGYSIYIKGLPMSATPAMLDDEFKKFGTIKPNGIQVRSNRGFCFGFVEFEAPEAVQKAIEASPVNIGGRGGRGRFPAGRGSGFRNEGVRGRGNFGSGGRGFNRGGDFGDRRNDFGGSRNEYGNRGGGRGGAPPNRGGGGDGYQRERVNRGMAVNGTAKNMAPRVPATA</sequence>